<evidence type="ECO:0000256" key="1">
    <source>
        <dbReference type="SAM" id="MobiDB-lite"/>
    </source>
</evidence>
<feature type="compositionally biased region" description="Polar residues" evidence="1">
    <location>
        <begin position="7"/>
        <end position="17"/>
    </location>
</feature>
<evidence type="ECO:0000313" key="2">
    <source>
        <dbReference type="EMBL" id="CAD7405145.1"/>
    </source>
</evidence>
<dbReference type="AlphaFoldDB" id="A0A7R9D220"/>
<dbReference type="EMBL" id="OC319353">
    <property type="protein sequence ID" value="CAD7405145.1"/>
    <property type="molecule type" value="Genomic_DNA"/>
</dbReference>
<protein>
    <submittedName>
        <fullName evidence="2">Uncharacterized protein</fullName>
    </submittedName>
</protein>
<name>A0A7R9D220_TIMCR</name>
<feature type="region of interest" description="Disordered" evidence="1">
    <location>
        <begin position="1"/>
        <end position="20"/>
    </location>
</feature>
<sequence>MLHHQHSMSISTSQQRDTNSKFKLFCTTNAAKHLGDREFGDAEDEDNADDKEENEGDKGEGLPQVPVRNMPPTQPPQHIQSRLKPVVMLSPVHPTEIRTSISPSSAVELNTTSALANYATEAVRLSNLNIDDVKTSPINAFSVAIAVLL</sequence>
<accession>A0A7R9D220</accession>
<organism evidence="2">
    <name type="scientific">Timema cristinae</name>
    <name type="common">Walking stick</name>
    <dbReference type="NCBI Taxonomy" id="61476"/>
    <lineage>
        <taxon>Eukaryota</taxon>
        <taxon>Metazoa</taxon>
        <taxon>Ecdysozoa</taxon>
        <taxon>Arthropoda</taxon>
        <taxon>Hexapoda</taxon>
        <taxon>Insecta</taxon>
        <taxon>Pterygota</taxon>
        <taxon>Neoptera</taxon>
        <taxon>Polyneoptera</taxon>
        <taxon>Phasmatodea</taxon>
        <taxon>Timematodea</taxon>
        <taxon>Timematoidea</taxon>
        <taxon>Timematidae</taxon>
        <taxon>Timema</taxon>
    </lineage>
</organism>
<proteinExistence type="predicted"/>
<reference evidence="2" key="1">
    <citation type="submission" date="2020-11" db="EMBL/GenBank/DDBJ databases">
        <authorList>
            <person name="Tran Van P."/>
        </authorList>
    </citation>
    <scope>NUCLEOTIDE SEQUENCE</scope>
</reference>
<gene>
    <name evidence="2" type="ORF">TCEB3V08_LOCUS7850</name>
</gene>
<feature type="compositionally biased region" description="Acidic residues" evidence="1">
    <location>
        <begin position="41"/>
        <end position="55"/>
    </location>
</feature>
<feature type="region of interest" description="Disordered" evidence="1">
    <location>
        <begin position="33"/>
        <end position="80"/>
    </location>
</feature>